<keyword evidence="4" id="KW-1185">Reference proteome</keyword>
<proteinExistence type="inferred from homology"/>
<accession>A0A516SI10</accession>
<reference evidence="4" key="1">
    <citation type="submission" date="2019-07" db="EMBL/GenBank/DDBJ databases">
        <title>Chitinimonas sp. nov., isolated from Ny-Alesund, arctica soil.</title>
        <authorList>
            <person name="Xu Q."/>
            <person name="Peng F."/>
        </authorList>
    </citation>
    <scope>NUCLEOTIDE SEQUENCE [LARGE SCALE GENOMIC DNA]</scope>
    <source>
        <strain evidence="4">R3-44</strain>
    </source>
</reference>
<gene>
    <name evidence="3" type="ORF">FNU76_16270</name>
</gene>
<dbReference type="OrthoDB" id="9801510at2"/>
<dbReference type="AlphaFoldDB" id="A0A516SI10"/>
<dbReference type="InterPro" id="IPR050962">
    <property type="entry name" value="Phosphate-bind_PstS"/>
</dbReference>
<evidence type="ECO:0000259" key="2">
    <source>
        <dbReference type="Pfam" id="PF12849"/>
    </source>
</evidence>
<dbReference type="PANTHER" id="PTHR42996:SF1">
    <property type="entry name" value="PHOSPHATE-BINDING PROTEIN PSTS"/>
    <property type="match status" value="1"/>
</dbReference>
<dbReference type="Gene3D" id="3.40.190.10">
    <property type="entry name" value="Periplasmic binding protein-like II"/>
    <property type="match status" value="1"/>
</dbReference>
<dbReference type="Proteomes" id="UP000317550">
    <property type="component" value="Chromosome"/>
</dbReference>
<dbReference type="InterPro" id="IPR024370">
    <property type="entry name" value="PBP_domain"/>
</dbReference>
<evidence type="ECO:0000313" key="3">
    <source>
        <dbReference type="EMBL" id="QDQ27775.1"/>
    </source>
</evidence>
<comment type="similarity">
    <text evidence="1">Belongs to the PstS family.</text>
</comment>
<name>A0A516SI10_9NEIS</name>
<organism evidence="3 4">
    <name type="scientific">Chitinimonas arctica</name>
    <dbReference type="NCBI Taxonomy" id="2594795"/>
    <lineage>
        <taxon>Bacteria</taxon>
        <taxon>Pseudomonadati</taxon>
        <taxon>Pseudomonadota</taxon>
        <taxon>Betaproteobacteria</taxon>
        <taxon>Neisseriales</taxon>
        <taxon>Chitinibacteraceae</taxon>
        <taxon>Chitinimonas</taxon>
    </lineage>
</organism>
<protein>
    <submittedName>
        <fullName evidence="3">Phosphate ABC transporter substrate-binding protein PstS</fullName>
    </submittedName>
</protein>
<dbReference type="KEGG" id="cari:FNU76_16270"/>
<dbReference type="SUPFAM" id="SSF53850">
    <property type="entry name" value="Periplasmic binding protein-like II"/>
    <property type="match status" value="1"/>
</dbReference>
<dbReference type="Pfam" id="PF12849">
    <property type="entry name" value="PBP_like_2"/>
    <property type="match status" value="1"/>
</dbReference>
<evidence type="ECO:0000256" key="1">
    <source>
        <dbReference type="ARBA" id="ARBA00008725"/>
    </source>
</evidence>
<dbReference type="CDD" id="cd13565">
    <property type="entry name" value="PBP2_PstS"/>
    <property type="match status" value="1"/>
</dbReference>
<dbReference type="PANTHER" id="PTHR42996">
    <property type="entry name" value="PHOSPHATE-BINDING PROTEIN PSTS"/>
    <property type="match status" value="1"/>
</dbReference>
<feature type="domain" description="PBP" evidence="2">
    <location>
        <begin position="53"/>
        <end position="208"/>
    </location>
</feature>
<dbReference type="EMBL" id="CP041730">
    <property type="protein sequence ID" value="QDQ27775.1"/>
    <property type="molecule type" value="Genomic_DNA"/>
</dbReference>
<sequence length="221" mass="23874">MPRRLHRLAAGSSVGCCRAICHGLPPGLPSGAIPMKPRLCLSLFAILLHTVGAAASLNGAGSTFAEPLYKKWAELYQKQAQGEAISYEGVGSSEGLARVLDKRIDFAGSDEPLKRSDLDTKGLRQYPIALGAIVPVVNLPGVPNGELKLTAVLLAKIYSGKIKRWRDSEILDVNDIAAAKIPDLPIKPMFRNDGSGSTFVFNYYLSAFSPEWARGRVRARN</sequence>
<evidence type="ECO:0000313" key="4">
    <source>
        <dbReference type="Proteomes" id="UP000317550"/>
    </source>
</evidence>